<proteinExistence type="predicted"/>
<keyword evidence="5" id="KW-1185">Reference proteome</keyword>
<dbReference type="PROSITE" id="PS00893">
    <property type="entry name" value="NUDIX_BOX"/>
    <property type="match status" value="1"/>
</dbReference>
<evidence type="ECO:0000256" key="2">
    <source>
        <dbReference type="ARBA" id="ARBA00022801"/>
    </source>
</evidence>
<organism evidence="4 5">
    <name type="scientific">Dictyobacter arantiisoli</name>
    <dbReference type="NCBI Taxonomy" id="2014874"/>
    <lineage>
        <taxon>Bacteria</taxon>
        <taxon>Bacillati</taxon>
        <taxon>Chloroflexota</taxon>
        <taxon>Ktedonobacteria</taxon>
        <taxon>Ktedonobacterales</taxon>
        <taxon>Dictyobacteraceae</taxon>
        <taxon>Dictyobacter</taxon>
    </lineage>
</organism>
<dbReference type="AlphaFoldDB" id="A0A5A5T584"/>
<dbReference type="Gene3D" id="3.90.79.10">
    <property type="entry name" value="Nucleoside Triphosphate Pyrophosphohydrolase"/>
    <property type="match status" value="1"/>
</dbReference>
<dbReference type="InterPro" id="IPR000086">
    <property type="entry name" value="NUDIX_hydrolase_dom"/>
</dbReference>
<dbReference type="CDD" id="cd02883">
    <property type="entry name" value="NUDIX_Hydrolase"/>
    <property type="match status" value="1"/>
</dbReference>
<evidence type="ECO:0000259" key="3">
    <source>
        <dbReference type="PROSITE" id="PS51462"/>
    </source>
</evidence>
<dbReference type="Proteomes" id="UP000322530">
    <property type="component" value="Unassembled WGS sequence"/>
</dbReference>
<comment type="cofactor">
    <cofactor evidence="1">
        <name>Mg(2+)</name>
        <dbReference type="ChEBI" id="CHEBI:18420"/>
    </cofactor>
</comment>
<dbReference type="PROSITE" id="PS51462">
    <property type="entry name" value="NUDIX"/>
    <property type="match status" value="1"/>
</dbReference>
<dbReference type="SUPFAM" id="SSF55811">
    <property type="entry name" value="Nudix"/>
    <property type="match status" value="1"/>
</dbReference>
<sequence>MLYDLLKMCVSIAFHLLNLLLGGKLPPFGSAAVIVEQDECYLVVELPRHRLALPGGFMNWRENPIQAAEREAHEETGLDVKADDLIGFYSCPSHSWLNMSNLSFVYHARVTGGSLRNNIEGRPCWVAESELRERLDKHTLKIFDDYLSYRARQKASCAA</sequence>
<name>A0A5A5T584_9CHLR</name>
<dbReference type="GO" id="GO:0016787">
    <property type="term" value="F:hydrolase activity"/>
    <property type="evidence" value="ECO:0007669"/>
    <property type="project" value="UniProtKB-KW"/>
</dbReference>
<comment type="caution">
    <text evidence="4">The sequence shown here is derived from an EMBL/GenBank/DDBJ whole genome shotgun (WGS) entry which is preliminary data.</text>
</comment>
<accession>A0A5A5T584</accession>
<reference evidence="4 5" key="1">
    <citation type="submission" date="2019-01" db="EMBL/GenBank/DDBJ databases">
        <title>Draft genome sequence of Dictyobacter sp. Uno17.</title>
        <authorList>
            <person name="Wang C.M."/>
            <person name="Zheng Y."/>
            <person name="Sakai Y."/>
            <person name="Abe K."/>
            <person name="Yokota A."/>
            <person name="Yabe S."/>
        </authorList>
    </citation>
    <scope>NUCLEOTIDE SEQUENCE [LARGE SCALE GENOMIC DNA]</scope>
    <source>
        <strain evidence="4 5">Uno17</strain>
    </source>
</reference>
<gene>
    <name evidence="4" type="ORF">KDI_00260</name>
</gene>
<dbReference type="InterPro" id="IPR015797">
    <property type="entry name" value="NUDIX_hydrolase-like_dom_sf"/>
</dbReference>
<feature type="domain" description="Nudix hydrolase" evidence="3">
    <location>
        <begin position="24"/>
        <end position="148"/>
    </location>
</feature>
<dbReference type="PANTHER" id="PTHR43046:SF14">
    <property type="entry name" value="MUTT_NUDIX FAMILY PROTEIN"/>
    <property type="match status" value="1"/>
</dbReference>
<dbReference type="PANTHER" id="PTHR43046">
    <property type="entry name" value="GDP-MANNOSE MANNOSYL HYDROLASE"/>
    <property type="match status" value="1"/>
</dbReference>
<protein>
    <recommendedName>
        <fullName evidence="3">Nudix hydrolase domain-containing protein</fullName>
    </recommendedName>
</protein>
<dbReference type="InterPro" id="IPR020084">
    <property type="entry name" value="NUDIX_hydrolase_CS"/>
</dbReference>
<dbReference type="Pfam" id="PF00293">
    <property type="entry name" value="NUDIX"/>
    <property type="match status" value="1"/>
</dbReference>
<evidence type="ECO:0000313" key="4">
    <source>
        <dbReference type="EMBL" id="GCF06462.1"/>
    </source>
</evidence>
<dbReference type="EMBL" id="BIXY01000001">
    <property type="protein sequence ID" value="GCF06462.1"/>
    <property type="molecule type" value="Genomic_DNA"/>
</dbReference>
<dbReference type="RefSeq" id="WP_172631741.1">
    <property type="nucleotide sequence ID" value="NZ_BIXY01000001.1"/>
</dbReference>
<keyword evidence="2" id="KW-0378">Hydrolase</keyword>
<evidence type="ECO:0000313" key="5">
    <source>
        <dbReference type="Proteomes" id="UP000322530"/>
    </source>
</evidence>
<evidence type="ECO:0000256" key="1">
    <source>
        <dbReference type="ARBA" id="ARBA00001946"/>
    </source>
</evidence>